<dbReference type="EMBL" id="VSSQ01012798">
    <property type="protein sequence ID" value="MPM50066.1"/>
    <property type="molecule type" value="Genomic_DNA"/>
</dbReference>
<proteinExistence type="predicted"/>
<gene>
    <name evidence="1" type="ORF">SDC9_96800</name>
</gene>
<name>A0A645AAX5_9ZZZZ</name>
<evidence type="ECO:0000313" key="1">
    <source>
        <dbReference type="EMBL" id="MPM50066.1"/>
    </source>
</evidence>
<accession>A0A645AAX5</accession>
<comment type="caution">
    <text evidence="1">The sequence shown here is derived from an EMBL/GenBank/DDBJ whole genome shotgun (WGS) entry which is preliminary data.</text>
</comment>
<organism evidence="1">
    <name type="scientific">bioreactor metagenome</name>
    <dbReference type="NCBI Taxonomy" id="1076179"/>
    <lineage>
        <taxon>unclassified sequences</taxon>
        <taxon>metagenomes</taxon>
        <taxon>ecological metagenomes</taxon>
    </lineage>
</organism>
<reference evidence="1" key="1">
    <citation type="submission" date="2019-08" db="EMBL/GenBank/DDBJ databases">
        <authorList>
            <person name="Kucharzyk K."/>
            <person name="Murdoch R.W."/>
            <person name="Higgins S."/>
            <person name="Loffler F."/>
        </authorList>
    </citation>
    <scope>NUCLEOTIDE SEQUENCE</scope>
</reference>
<dbReference type="AlphaFoldDB" id="A0A645AAX5"/>
<sequence>MLAAILLHAPESGVTGEDALTDWIRTHLRVAIVAPADVEHLAEAADRAAARLGPQLSVEHADPAVRPALRELRSGFDGFPR</sequence>
<protein>
    <submittedName>
        <fullName evidence="1">Uncharacterized protein</fullName>
    </submittedName>
</protein>